<reference evidence="1 2" key="1">
    <citation type="submission" date="2024-06" db="EMBL/GenBank/DDBJ databases">
        <title>The Natural Products Discovery Center: Release of the First 8490 Sequenced Strains for Exploring Actinobacteria Biosynthetic Diversity.</title>
        <authorList>
            <person name="Kalkreuter E."/>
            <person name="Kautsar S.A."/>
            <person name="Yang D."/>
            <person name="Bader C.D."/>
            <person name="Teijaro C.N."/>
            <person name="Fluegel L."/>
            <person name="Davis C.M."/>
            <person name="Simpson J.R."/>
            <person name="Lauterbach L."/>
            <person name="Steele A.D."/>
            <person name="Gui C."/>
            <person name="Meng S."/>
            <person name="Li G."/>
            <person name="Viehrig K."/>
            <person name="Ye F."/>
            <person name="Su P."/>
            <person name="Kiefer A.F."/>
            <person name="Nichols A."/>
            <person name="Cepeda A.J."/>
            <person name="Yan W."/>
            <person name="Fan B."/>
            <person name="Jiang Y."/>
            <person name="Adhikari A."/>
            <person name="Zheng C.-J."/>
            <person name="Schuster L."/>
            <person name="Cowan T.M."/>
            <person name="Smanski M.J."/>
            <person name="Chevrette M.G."/>
            <person name="De Carvalho L.P.S."/>
            <person name="Shen B."/>
        </authorList>
    </citation>
    <scope>NUCLEOTIDE SEQUENCE [LARGE SCALE GENOMIC DNA]</scope>
    <source>
        <strain evidence="1 2">NPDC048946</strain>
    </source>
</reference>
<proteinExistence type="predicted"/>
<organism evidence="1 2">
    <name type="scientific">Streptodolium elevatio</name>
    <dbReference type="NCBI Taxonomy" id="3157996"/>
    <lineage>
        <taxon>Bacteria</taxon>
        <taxon>Bacillati</taxon>
        <taxon>Actinomycetota</taxon>
        <taxon>Actinomycetes</taxon>
        <taxon>Kitasatosporales</taxon>
        <taxon>Streptomycetaceae</taxon>
        <taxon>Streptodolium</taxon>
    </lineage>
</organism>
<sequence length="215" mass="21908">MSAGSDYAEVAGAAGAWTCPIVLPSASFARVRAEVTAFVLATRRPLDAFAFAGGEGGGGSGGGDAGVAELLAYRDPSRVFGAPPTAACATAVRALAAATGWRPTPQRAPVGGVLVGLGMREGYVRGAPGQDPREVARALGAHRGCWSARVARIVSARRIGDSVRWYDEAGVVVHARTGMLPLVAAAARACGQHRFVVTDLGLGRTYALARGPARG</sequence>
<gene>
    <name evidence="1" type="ORF">AB0C36_02290</name>
</gene>
<dbReference type="EMBL" id="JBEZFP010000003">
    <property type="protein sequence ID" value="MEU8132318.1"/>
    <property type="molecule type" value="Genomic_DNA"/>
</dbReference>
<accession>A0ABV3D992</accession>
<comment type="caution">
    <text evidence="1">The sequence shown here is derived from an EMBL/GenBank/DDBJ whole genome shotgun (WGS) entry which is preliminary data.</text>
</comment>
<keyword evidence="2" id="KW-1185">Reference proteome</keyword>
<protein>
    <submittedName>
        <fullName evidence="1">Uncharacterized protein</fullName>
    </submittedName>
</protein>
<evidence type="ECO:0000313" key="2">
    <source>
        <dbReference type="Proteomes" id="UP001551482"/>
    </source>
</evidence>
<name>A0ABV3D992_9ACTN</name>
<evidence type="ECO:0000313" key="1">
    <source>
        <dbReference type="EMBL" id="MEU8132318.1"/>
    </source>
</evidence>
<dbReference type="Proteomes" id="UP001551482">
    <property type="component" value="Unassembled WGS sequence"/>
</dbReference>
<dbReference type="RefSeq" id="WP_358347933.1">
    <property type="nucleotide sequence ID" value="NZ_JBEZFP010000003.1"/>
</dbReference>